<organism evidence="7 8">
    <name type="scientific">Serendipita vermifera MAFF 305830</name>
    <dbReference type="NCBI Taxonomy" id="933852"/>
    <lineage>
        <taxon>Eukaryota</taxon>
        <taxon>Fungi</taxon>
        <taxon>Dikarya</taxon>
        <taxon>Basidiomycota</taxon>
        <taxon>Agaricomycotina</taxon>
        <taxon>Agaricomycetes</taxon>
        <taxon>Sebacinales</taxon>
        <taxon>Serendipitaceae</taxon>
        <taxon>Serendipita</taxon>
    </lineage>
</organism>
<evidence type="ECO:0000256" key="2">
    <source>
        <dbReference type="ARBA" id="ARBA00005645"/>
    </source>
</evidence>
<dbReference type="PANTHER" id="PTHR12050:SF0">
    <property type="entry name" value="RH04491P"/>
    <property type="match status" value="1"/>
</dbReference>
<keyword evidence="4 6" id="KW-1133">Transmembrane helix</keyword>
<protein>
    <recommendedName>
        <fullName evidence="9">Vacuolar protein sorting 55</fullName>
    </recommendedName>
</protein>
<feature type="transmembrane region" description="Helical" evidence="6">
    <location>
        <begin position="102"/>
        <end position="121"/>
    </location>
</feature>
<feature type="transmembrane region" description="Helical" evidence="6">
    <location>
        <begin position="7"/>
        <end position="33"/>
    </location>
</feature>
<evidence type="ECO:0000313" key="8">
    <source>
        <dbReference type="Proteomes" id="UP000054097"/>
    </source>
</evidence>
<keyword evidence="3 6" id="KW-0812">Transmembrane</keyword>
<dbReference type="InterPro" id="IPR007262">
    <property type="entry name" value="Vps55/LEPROT"/>
</dbReference>
<dbReference type="PROSITE" id="PS51257">
    <property type="entry name" value="PROKAR_LIPOPROTEIN"/>
    <property type="match status" value="1"/>
</dbReference>
<reference evidence="7 8" key="1">
    <citation type="submission" date="2014-04" db="EMBL/GenBank/DDBJ databases">
        <authorList>
            <consortium name="DOE Joint Genome Institute"/>
            <person name="Kuo A."/>
            <person name="Zuccaro A."/>
            <person name="Kohler A."/>
            <person name="Nagy L.G."/>
            <person name="Floudas D."/>
            <person name="Copeland A."/>
            <person name="Barry K.W."/>
            <person name="Cichocki N."/>
            <person name="Veneault-Fourrey C."/>
            <person name="LaButti K."/>
            <person name="Lindquist E.A."/>
            <person name="Lipzen A."/>
            <person name="Lundell T."/>
            <person name="Morin E."/>
            <person name="Murat C."/>
            <person name="Sun H."/>
            <person name="Tunlid A."/>
            <person name="Henrissat B."/>
            <person name="Grigoriev I.V."/>
            <person name="Hibbett D.S."/>
            <person name="Martin F."/>
            <person name="Nordberg H.P."/>
            <person name="Cantor M.N."/>
            <person name="Hua S.X."/>
        </authorList>
    </citation>
    <scope>NUCLEOTIDE SEQUENCE [LARGE SCALE GENOMIC DNA]</scope>
    <source>
        <strain evidence="7 8">MAFF 305830</strain>
    </source>
</reference>
<evidence type="ECO:0000256" key="6">
    <source>
        <dbReference type="SAM" id="Phobius"/>
    </source>
</evidence>
<name>A0A0C3BHT2_SERVB</name>
<keyword evidence="8" id="KW-1185">Reference proteome</keyword>
<evidence type="ECO:0008006" key="9">
    <source>
        <dbReference type="Google" id="ProtNLM"/>
    </source>
</evidence>
<dbReference type="STRING" id="933852.A0A0C3BHT2"/>
<keyword evidence="5 6" id="KW-0472">Membrane</keyword>
<evidence type="ECO:0000256" key="5">
    <source>
        <dbReference type="ARBA" id="ARBA00023136"/>
    </source>
</evidence>
<evidence type="ECO:0000256" key="1">
    <source>
        <dbReference type="ARBA" id="ARBA00004141"/>
    </source>
</evidence>
<proteinExistence type="inferred from homology"/>
<evidence type="ECO:0000256" key="4">
    <source>
        <dbReference type="ARBA" id="ARBA00022989"/>
    </source>
</evidence>
<dbReference type="GO" id="GO:0034424">
    <property type="term" value="C:Vps55/Vps68 complex"/>
    <property type="evidence" value="ECO:0007669"/>
    <property type="project" value="TreeGrafter"/>
</dbReference>
<sequence length="129" mass="13957">MVEKLKTVIFLSFFLAVGFLLIILSCALFANWLPLLVALTFVLAPVPNALFAHCGSEDFSSEYETSPAIDLGRFITSVVVVTGFAFPLILQHAEVIKPAASYMSIVGGGLVYGTILAYSAVFKQDSEEF</sequence>
<dbReference type="GO" id="GO:0032511">
    <property type="term" value="P:late endosome to vacuole transport via multivesicular body sorting pathway"/>
    <property type="evidence" value="ECO:0007669"/>
    <property type="project" value="TreeGrafter"/>
</dbReference>
<comment type="subcellular location">
    <subcellularLocation>
        <location evidence="1">Membrane</location>
        <topology evidence="1">Multi-pass membrane protein</topology>
    </subcellularLocation>
</comment>
<evidence type="ECO:0000313" key="7">
    <source>
        <dbReference type="EMBL" id="KIM31036.1"/>
    </source>
</evidence>
<dbReference type="OrthoDB" id="14246at2759"/>
<feature type="transmembrane region" description="Helical" evidence="6">
    <location>
        <begin position="71"/>
        <end position="90"/>
    </location>
</feature>
<dbReference type="Proteomes" id="UP000054097">
    <property type="component" value="Unassembled WGS sequence"/>
</dbReference>
<dbReference type="PANTHER" id="PTHR12050">
    <property type="entry name" value="LEPTIN RECEPTOR-RELATED"/>
    <property type="match status" value="1"/>
</dbReference>
<comment type="similarity">
    <text evidence="2">Belongs to the OB-RGRP/VPS55 family.</text>
</comment>
<reference evidence="8" key="2">
    <citation type="submission" date="2015-01" db="EMBL/GenBank/DDBJ databases">
        <title>Evolutionary Origins and Diversification of the Mycorrhizal Mutualists.</title>
        <authorList>
            <consortium name="DOE Joint Genome Institute"/>
            <consortium name="Mycorrhizal Genomics Consortium"/>
            <person name="Kohler A."/>
            <person name="Kuo A."/>
            <person name="Nagy L.G."/>
            <person name="Floudas D."/>
            <person name="Copeland A."/>
            <person name="Barry K.W."/>
            <person name="Cichocki N."/>
            <person name="Veneault-Fourrey C."/>
            <person name="LaButti K."/>
            <person name="Lindquist E.A."/>
            <person name="Lipzen A."/>
            <person name="Lundell T."/>
            <person name="Morin E."/>
            <person name="Murat C."/>
            <person name="Riley R."/>
            <person name="Ohm R."/>
            <person name="Sun H."/>
            <person name="Tunlid A."/>
            <person name="Henrissat B."/>
            <person name="Grigoriev I.V."/>
            <person name="Hibbett D.S."/>
            <person name="Martin F."/>
        </authorList>
    </citation>
    <scope>NUCLEOTIDE SEQUENCE [LARGE SCALE GENOMIC DNA]</scope>
    <source>
        <strain evidence="8">MAFF 305830</strain>
    </source>
</reference>
<dbReference type="Pfam" id="PF04133">
    <property type="entry name" value="Vps55"/>
    <property type="match status" value="1"/>
</dbReference>
<dbReference type="AlphaFoldDB" id="A0A0C3BHT2"/>
<accession>A0A0C3BHT2</accession>
<dbReference type="EMBL" id="KN824283">
    <property type="protein sequence ID" value="KIM31036.1"/>
    <property type="molecule type" value="Genomic_DNA"/>
</dbReference>
<gene>
    <name evidence="7" type="ORF">M408DRAFT_327930</name>
</gene>
<dbReference type="HOGENOM" id="CLU_134810_0_1_1"/>
<evidence type="ECO:0000256" key="3">
    <source>
        <dbReference type="ARBA" id="ARBA00022692"/>
    </source>
</evidence>